<evidence type="ECO:0000259" key="5">
    <source>
        <dbReference type="PROSITE" id="PS50102"/>
    </source>
</evidence>
<dbReference type="GO" id="GO:0003723">
    <property type="term" value="F:RNA binding"/>
    <property type="evidence" value="ECO:0007669"/>
    <property type="project" value="UniProtKB-UniRule"/>
</dbReference>
<feature type="region of interest" description="Disordered" evidence="4">
    <location>
        <begin position="15"/>
        <end position="63"/>
    </location>
</feature>
<dbReference type="SUPFAM" id="SSF54928">
    <property type="entry name" value="RNA-binding domain, RBD"/>
    <property type="match status" value="1"/>
</dbReference>
<gene>
    <name evidence="6" type="ORF">BC938DRAFT_477220</name>
</gene>
<evidence type="ECO:0000313" key="6">
    <source>
        <dbReference type="EMBL" id="RUS31719.1"/>
    </source>
</evidence>
<dbReference type="InterPro" id="IPR000504">
    <property type="entry name" value="RRM_dom"/>
</dbReference>
<keyword evidence="2 3" id="KW-0694">RNA-binding</keyword>
<dbReference type="Proteomes" id="UP000274822">
    <property type="component" value="Unassembled WGS sequence"/>
</dbReference>
<keyword evidence="7" id="KW-1185">Reference proteome</keyword>
<dbReference type="Gene3D" id="3.30.70.330">
    <property type="match status" value="1"/>
</dbReference>
<proteinExistence type="predicted"/>
<dbReference type="PROSITE" id="PS50102">
    <property type="entry name" value="RRM"/>
    <property type="match status" value="1"/>
</dbReference>
<feature type="compositionally biased region" description="Basic and acidic residues" evidence="4">
    <location>
        <begin position="334"/>
        <end position="382"/>
    </location>
</feature>
<feature type="compositionally biased region" description="Low complexity" evidence="4">
    <location>
        <begin position="302"/>
        <end position="312"/>
    </location>
</feature>
<feature type="compositionally biased region" description="Low complexity" evidence="4">
    <location>
        <begin position="281"/>
        <end position="291"/>
    </location>
</feature>
<dbReference type="Pfam" id="PF00076">
    <property type="entry name" value="RRM_1"/>
    <property type="match status" value="1"/>
</dbReference>
<dbReference type="PANTHER" id="PTHR23236">
    <property type="entry name" value="EUKARYOTIC TRANSLATION INITIATION FACTOR 4B/4H"/>
    <property type="match status" value="1"/>
</dbReference>
<dbReference type="PANTHER" id="PTHR23236:SF119">
    <property type="entry name" value="NUCLEAR RNA-BINDING PROTEIN SART-3"/>
    <property type="match status" value="1"/>
</dbReference>
<feature type="compositionally biased region" description="Basic and acidic residues" evidence="4">
    <location>
        <begin position="204"/>
        <end position="245"/>
    </location>
</feature>
<feature type="compositionally biased region" description="Basic and acidic residues" evidence="4">
    <location>
        <begin position="262"/>
        <end position="276"/>
    </location>
</feature>
<evidence type="ECO:0000256" key="1">
    <source>
        <dbReference type="ARBA" id="ARBA00022737"/>
    </source>
</evidence>
<protein>
    <recommendedName>
        <fullName evidence="5">RRM domain-containing protein</fullName>
    </recommendedName>
</protein>
<dbReference type="EMBL" id="RBNJ01002665">
    <property type="protein sequence ID" value="RUS31719.1"/>
    <property type="molecule type" value="Genomic_DNA"/>
</dbReference>
<feature type="region of interest" description="Disordered" evidence="4">
    <location>
        <begin position="142"/>
        <end position="382"/>
    </location>
</feature>
<sequence length="382" mass="41631">MALFLALCAHASARPGSFASRGYGDRDGGRDRGSGGRDRDRVSSPNRERYGSPGGSDRYPPRERPVLELPTVPPFTAHVANLPFDTTDDDLGGFFDGLKISKIRIVKDHDEKPKGFGYVEFEDQESLKNALTLSGEQFNSRQIRINIAEPPREREPRSPGEDRTEASSWRRATPVEPSRPRGSGGFGDRDRSDRSSDHSGFGGDRGDRGGVRDRSAGSGFNRDRDVGDRGFGRDRDRDSRTDTEWRGGAFSTNRNAGSSGGFERKEGGGGFGRDRGGFGAGRSSDSVSSPSTRPRLQLQARSTGSPTASSATAPPPATETYQTSKKPNPFGDAKPIDSDEAIRRVEEKRKQREAELQKKHDEKKAAEGAKAEENGDAQKEIE</sequence>
<evidence type="ECO:0000256" key="2">
    <source>
        <dbReference type="ARBA" id="ARBA00022884"/>
    </source>
</evidence>
<feature type="domain" description="RRM" evidence="5">
    <location>
        <begin position="75"/>
        <end position="150"/>
    </location>
</feature>
<feature type="compositionally biased region" description="Basic and acidic residues" evidence="4">
    <location>
        <begin position="150"/>
        <end position="165"/>
    </location>
</feature>
<reference evidence="6 7" key="1">
    <citation type="journal article" date="2018" name="New Phytol.">
        <title>Phylogenomics of Endogonaceae and evolution of mycorrhizas within Mucoromycota.</title>
        <authorList>
            <person name="Chang Y."/>
            <person name="Desiro A."/>
            <person name="Na H."/>
            <person name="Sandor L."/>
            <person name="Lipzen A."/>
            <person name="Clum A."/>
            <person name="Barry K."/>
            <person name="Grigoriev I.V."/>
            <person name="Martin F.M."/>
            <person name="Stajich J.E."/>
            <person name="Smith M.E."/>
            <person name="Bonito G."/>
            <person name="Spatafora J.W."/>
        </authorList>
    </citation>
    <scope>NUCLEOTIDE SEQUENCE [LARGE SCALE GENOMIC DNA]</scope>
    <source>
        <strain evidence="6 7">AD002</strain>
    </source>
</reference>
<keyword evidence="1" id="KW-0677">Repeat</keyword>
<accession>A0A433QPM7</accession>
<dbReference type="InterPro" id="IPR012677">
    <property type="entry name" value="Nucleotide-bd_a/b_plait_sf"/>
</dbReference>
<evidence type="ECO:0000313" key="7">
    <source>
        <dbReference type="Proteomes" id="UP000274822"/>
    </source>
</evidence>
<feature type="compositionally biased region" description="Basic and acidic residues" evidence="4">
    <location>
        <begin position="23"/>
        <end position="50"/>
    </location>
</feature>
<dbReference type="AlphaFoldDB" id="A0A433QPM7"/>
<name>A0A433QPM7_9FUNG</name>
<organism evidence="6 7">
    <name type="scientific">Jimgerdemannia flammicorona</name>
    <dbReference type="NCBI Taxonomy" id="994334"/>
    <lineage>
        <taxon>Eukaryota</taxon>
        <taxon>Fungi</taxon>
        <taxon>Fungi incertae sedis</taxon>
        <taxon>Mucoromycota</taxon>
        <taxon>Mucoromycotina</taxon>
        <taxon>Endogonomycetes</taxon>
        <taxon>Endogonales</taxon>
        <taxon>Endogonaceae</taxon>
        <taxon>Jimgerdemannia</taxon>
    </lineage>
</organism>
<feature type="compositionally biased region" description="Basic and acidic residues" evidence="4">
    <location>
        <begin position="187"/>
        <end position="197"/>
    </location>
</feature>
<evidence type="ECO:0000256" key="3">
    <source>
        <dbReference type="PROSITE-ProRule" id="PRU00176"/>
    </source>
</evidence>
<dbReference type="SMART" id="SM00360">
    <property type="entry name" value="RRM"/>
    <property type="match status" value="1"/>
</dbReference>
<dbReference type="InterPro" id="IPR035979">
    <property type="entry name" value="RBD_domain_sf"/>
</dbReference>
<comment type="caution">
    <text evidence="6">The sequence shown here is derived from an EMBL/GenBank/DDBJ whole genome shotgun (WGS) entry which is preliminary data.</text>
</comment>
<evidence type="ECO:0000256" key="4">
    <source>
        <dbReference type="SAM" id="MobiDB-lite"/>
    </source>
</evidence>